<reference evidence="1 2" key="1">
    <citation type="submission" date="2018-09" db="EMBL/GenBank/DDBJ databases">
        <title>Cohnella cavernae sp. nov., isolated from a karst cave.</title>
        <authorList>
            <person name="Zhu H."/>
        </authorList>
    </citation>
    <scope>NUCLEOTIDE SEQUENCE [LARGE SCALE GENOMIC DNA]</scope>
    <source>
        <strain evidence="1 2">K2E09-144</strain>
    </source>
</reference>
<gene>
    <name evidence="1" type="ORF">D3H35_09280</name>
</gene>
<proteinExistence type="predicted"/>
<dbReference type="Proteomes" id="UP000266340">
    <property type="component" value="Unassembled WGS sequence"/>
</dbReference>
<organism evidence="1 2">
    <name type="scientific">Cohnella faecalis</name>
    <dbReference type="NCBI Taxonomy" id="2315694"/>
    <lineage>
        <taxon>Bacteria</taxon>
        <taxon>Bacillati</taxon>
        <taxon>Bacillota</taxon>
        <taxon>Bacilli</taxon>
        <taxon>Bacillales</taxon>
        <taxon>Paenibacillaceae</taxon>
        <taxon>Cohnella</taxon>
    </lineage>
</organism>
<comment type="caution">
    <text evidence="1">The sequence shown here is derived from an EMBL/GenBank/DDBJ whole genome shotgun (WGS) entry which is preliminary data.</text>
</comment>
<sequence length="79" mass="8712">MNFFIENYKNEENESGMKKRLSAIVLSFAIMLSSFQIADAEQTVPEAVASQTNSVRSEVQNGTVNNDESGINSFFRSAA</sequence>
<dbReference type="EMBL" id="QXJM01000030">
    <property type="protein sequence ID" value="RIE03739.1"/>
    <property type="molecule type" value="Genomic_DNA"/>
</dbReference>
<evidence type="ECO:0000313" key="2">
    <source>
        <dbReference type="Proteomes" id="UP000266340"/>
    </source>
</evidence>
<evidence type="ECO:0000313" key="1">
    <source>
        <dbReference type="EMBL" id="RIE03739.1"/>
    </source>
</evidence>
<keyword evidence="2" id="KW-1185">Reference proteome</keyword>
<accession>A0A398CR47</accession>
<name>A0A398CR47_9BACL</name>
<protein>
    <submittedName>
        <fullName evidence="1">Uncharacterized protein</fullName>
    </submittedName>
</protein>
<dbReference type="AlphaFoldDB" id="A0A398CR47"/>